<gene>
    <name evidence="1" type="ORF">MM415A02421_0012</name>
</gene>
<evidence type="ECO:0008006" key="2">
    <source>
        <dbReference type="Google" id="ProtNLM"/>
    </source>
</evidence>
<name>A0A6M3JVC9_9ZZZZ</name>
<accession>A0A6M3JVC9</accession>
<organism evidence="1">
    <name type="scientific">viral metagenome</name>
    <dbReference type="NCBI Taxonomy" id="1070528"/>
    <lineage>
        <taxon>unclassified sequences</taxon>
        <taxon>metagenomes</taxon>
        <taxon>organismal metagenomes</taxon>
    </lineage>
</organism>
<proteinExistence type="predicted"/>
<evidence type="ECO:0000313" key="1">
    <source>
        <dbReference type="EMBL" id="QJA73271.1"/>
    </source>
</evidence>
<dbReference type="EMBL" id="MT142014">
    <property type="protein sequence ID" value="QJA73271.1"/>
    <property type="molecule type" value="Genomic_DNA"/>
</dbReference>
<sequence length="190" mass="22371">MNFNEITQTIECPYKLEPRKPRFLLDIDGVVVKYDFVGLVKRYFGIDIEPKAIFAYNLADVLGVSSKEIDDMFQEQVWGKPVFIDNALDTLNEISKIYEIIIYSNRIKYMGEFELVKWLIDNQIPFEGVDYGQSEYDFHVDDRPEKLEDTNSSIKLLYTQPWNVGCLNVKNNLIRVNNWQEVIEYVQSYI</sequence>
<reference evidence="1" key="1">
    <citation type="submission" date="2020-03" db="EMBL/GenBank/DDBJ databases">
        <title>The deep terrestrial virosphere.</title>
        <authorList>
            <person name="Holmfeldt K."/>
            <person name="Nilsson E."/>
            <person name="Simone D."/>
            <person name="Lopez-Fernandez M."/>
            <person name="Wu X."/>
            <person name="de Brujin I."/>
            <person name="Lundin D."/>
            <person name="Andersson A."/>
            <person name="Bertilsson S."/>
            <person name="Dopson M."/>
        </authorList>
    </citation>
    <scope>NUCLEOTIDE SEQUENCE</scope>
    <source>
        <strain evidence="1">MM415A02421</strain>
    </source>
</reference>
<dbReference type="InterPro" id="IPR023214">
    <property type="entry name" value="HAD_sf"/>
</dbReference>
<dbReference type="Gene3D" id="3.40.50.1000">
    <property type="entry name" value="HAD superfamily/HAD-like"/>
    <property type="match status" value="1"/>
</dbReference>
<dbReference type="AlphaFoldDB" id="A0A6M3JVC9"/>
<protein>
    <recommendedName>
        <fullName evidence="2">5' nucleotidase</fullName>
    </recommendedName>
</protein>